<dbReference type="Pfam" id="PF13668">
    <property type="entry name" value="Ferritin_2"/>
    <property type="match status" value="1"/>
</dbReference>
<dbReference type="CDD" id="cd00657">
    <property type="entry name" value="Ferritin_like"/>
    <property type="match status" value="1"/>
</dbReference>
<organism evidence="1 2">
    <name type="scientific">Hymenobacter aranciens</name>
    <dbReference type="NCBI Taxonomy" id="3063996"/>
    <lineage>
        <taxon>Bacteria</taxon>
        <taxon>Pseudomonadati</taxon>
        <taxon>Bacteroidota</taxon>
        <taxon>Cytophagia</taxon>
        <taxon>Cytophagales</taxon>
        <taxon>Hymenobacteraceae</taxon>
        <taxon>Hymenobacter</taxon>
    </lineage>
</organism>
<accession>A0ABT9B8P4</accession>
<dbReference type="InterPro" id="IPR009078">
    <property type="entry name" value="Ferritin-like_SF"/>
</dbReference>
<dbReference type="EMBL" id="JAUQSY010000004">
    <property type="protein sequence ID" value="MDO7874639.1"/>
    <property type="molecule type" value="Genomic_DNA"/>
</dbReference>
<evidence type="ECO:0000313" key="1">
    <source>
        <dbReference type="EMBL" id="MDO7874639.1"/>
    </source>
</evidence>
<protein>
    <submittedName>
        <fullName evidence="1">Ferritin-like domain-containing protein</fullName>
    </submittedName>
</protein>
<reference evidence="1" key="1">
    <citation type="submission" date="2023-07" db="EMBL/GenBank/DDBJ databases">
        <authorList>
            <person name="Kim M.K."/>
        </authorList>
    </citation>
    <scope>NUCLEOTIDE SEQUENCE</scope>
    <source>
        <strain evidence="1">ASUV-10-1</strain>
    </source>
</reference>
<dbReference type="SUPFAM" id="SSF47240">
    <property type="entry name" value="Ferritin-like"/>
    <property type="match status" value="1"/>
</dbReference>
<dbReference type="RefSeq" id="WP_305005951.1">
    <property type="nucleotide sequence ID" value="NZ_JAUQSY010000004.1"/>
</dbReference>
<evidence type="ECO:0000313" key="2">
    <source>
        <dbReference type="Proteomes" id="UP001176429"/>
    </source>
</evidence>
<comment type="caution">
    <text evidence="1">The sequence shown here is derived from an EMBL/GenBank/DDBJ whole genome shotgun (WGS) entry which is preliminary data.</text>
</comment>
<keyword evidence="2" id="KW-1185">Reference proteome</keyword>
<proteinExistence type="predicted"/>
<sequence>MDFIKIITEIEKIDPEIYERLDTRRRVFQHVSGLGKKLSAAALPGLVSMLFNKAYGQSGNTSLPQGIVDILNLALQLEYLEYYFYDKVLTTTSLLNTADAAAVTAIRNDESGHIKVLREALGTRAKPQSAPTADAFDYTAGGRFPNVFTSAAVFFTVAQCFEDLGVRAYKGAAPKLLSNKTLLETALNIHSVEARHASHIRTLRRGLSAGVSGPDAAQALPSLTSLATKPKSWISGTDADGPSAPFTAAIYGAGSPAVGVAAQLFYPAESNVTQVGINVQTTPMAPTNELPLNAASASEAFDEALNDGVVKDIALNFRSALGASIGLELFQ</sequence>
<gene>
    <name evidence="1" type="ORF">Q5H93_07835</name>
</gene>
<name>A0ABT9B8P4_9BACT</name>
<dbReference type="Proteomes" id="UP001176429">
    <property type="component" value="Unassembled WGS sequence"/>
</dbReference>